<organism evidence="2 3">
    <name type="scientific">Pleuronectes platessa</name>
    <name type="common">European plaice</name>
    <dbReference type="NCBI Taxonomy" id="8262"/>
    <lineage>
        <taxon>Eukaryota</taxon>
        <taxon>Metazoa</taxon>
        <taxon>Chordata</taxon>
        <taxon>Craniata</taxon>
        <taxon>Vertebrata</taxon>
        <taxon>Euteleostomi</taxon>
        <taxon>Actinopterygii</taxon>
        <taxon>Neopterygii</taxon>
        <taxon>Teleostei</taxon>
        <taxon>Neoteleostei</taxon>
        <taxon>Acanthomorphata</taxon>
        <taxon>Carangaria</taxon>
        <taxon>Pleuronectiformes</taxon>
        <taxon>Pleuronectoidei</taxon>
        <taxon>Pleuronectidae</taxon>
        <taxon>Pleuronectes</taxon>
    </lineage>
</organism>
<feature type="compositionally biased region" description="Basic and acidic residues" evidence="1">
    <location>
        <begin position="219"/>
        <end position="230"/>
    </location>
</feature>
<name>A0A9N7YTJ0_PLEPL</name>
<accession>A0A9N7YTJ0</accession>
<feature type="compositionally biased region" description="Basic and acidic residues" evidence="1">
    <location>
        <begin position="182"/>
        <end position="204"/>
    </location>
</feature>
<evidence type="ECO:0000313" key="2">
    <source>
        <dbReference type="EMBL" id="CAB1437594.1"/>
    </source>
</evidence>
<dbReference type="Proteomes" id="UP001153269">
    <property type="component" value="Unassembled WGS sequence"/>
</dbReference>
<sequence>MTVTSLQSELMDSPSGHGAQCVFESQLLSLRLMEKCFDCLLVAGSSEGHKACLLHSSFTGEALTFRTKAFSLSFCHARLDLGSGEMLFHPDFGEMRVWIRRTAGLDGSSQEAERLMSERNARETRPREQRKTQLRSDPGPRKRKRKRKEGEAEEGEERRGERERKRERERRREGRGRRRERARGQDGRREERRGEEREREREREKEEEEGEERKKKREGRGEERRREERQTSNTSSCHIKPKTMGVFVSRCPDKGFFFSSFLRHLLQSFLSLNPSSPTPALHRLHRLHEDIWSLKKDKQLKVDKAISHITGTCGFAVQQQDVLDPSGKIKAFVGSIRSSS</sequence>
<feature type="region of interest" description="Disordered" evidence="1">
    <location>
        <begin position="107"/>
        <end position="239"/>
    </location>
</feature>
<dbReference type="EMBL" id="CADEAL010002046">
    <property type="protein sequence ID" value="CAB1437594.1"/>
    <property type="molecule type" value="Genomic_DNA"/>
</dbReference>
<reference evidence="2" key="1">
    <citation type="submission" date="2020-03" db="EMBL/GenBank/DDBJ databases">
        <authorList>
            <person name="Weist P."/>
        </authorList>
    </citation>
    <scope>NUCLEOTIDE SEQUENCE</scope>
</reference>
<comment type="caution">
    <text evidence="2">The sequence shown here is derived from an EMBL/GenBank/DDBJ whole genome shotgun (WGS) entry which is preliminary data.</text>
</comment>
<proteinExistence type="predicted"/>
<evidence type="ECO:0000256" key="1">
    <source>
        <dbReference type="SAM" id="MobiDB-lite"/>
    </source>
</evidence>
<evidence type="ECO:0000313" key="3">
    <source>
        <dbReference type="Proteomes" id="UP001153269"/>
    </source>
</evidence>
<feature type="compositionally biased region" description="Basic and acidic residues" evidence="1">
    <location>
        <begin position="156"/>
        <end position="172"/>
    </location>
</feature>
<dbReference type="AlphaFoldDB" id="A0A9N7YTJ0"/>
<gene>
    <name evidence="2" type="ORF">PLEPLA_LOCUS25632</name>
</gene>
<keyword evidence="3" id="KW-1185">Reference proteome</keyword>
<feature type="compositionally biased region" description="Basic and acidic residues" evidence="1">
    <location>
        <begin position="111"/>
        <end position="131"/>
    </location>
</feature>
<protein>
    <submittedName>
        <fullName evidence="2">Uncharacterized protein</fullName>
    </submittedName>
</protein>